<dbReference type="Pfam" id="PF00400">
    <property type="entry name" value="WD40"/>
    <property type="match status" value="2"/>
</dbReference>
<gene>
    <name evidence="3" type="ORF">C4D60_Mb04t11640</name>
</gene>
<dbReference type="InterPro" id="IPR044616">
    <property type="entry name" value="RUP1/2"/>
</dbReference>
<name>A0A4S8KBD2_MUSBA</name>
<dbReference type="PANTHER" id="PTHR45389">
    <property type="entry name" value="WD REPEAT-CONTAINING PROTEIN RUP1"/>
    <property type="match status" value="1"/>
</dbReference>
<feature type="repeat" description="WD" evidence="1">
    <location>
        <begin position="260"/>
        <end position="285"/>
    </location>
</feature>
<organism evidence="3 4">
    <name type="scientific">Musa balbisiana</name>
    <name type="common">Banana</name>
    <dbReference type="NCBI Taxonomy" id="52838"/>
    <lineage>
        <taxon>Eukaryota</taxon>
        <taxon>Viridiplantae</taxon>
        <taxon>Streptophyta</taxon>
        <taxon>Embryophyta</taxon>
        <taxon>Tracheophyta</taxon>
        <taxon>Spermatophyta</taxon>
        <taxon>Magnoliopsida</taxon>
        <taxon>Liliopsida</taxon>
        <taxon>Zingiberales</taxon>
        <taxon>Musaceae</taxon>
        <taxon>Musa</taxon>
    </lineage>
</organism>
<evidence type="ECO:0000256" key="2">
    <source>
        <dbReference type="SAM" id="MobiDB-lite"/>
    </source>
</evidence>
<proteinExistence type="predicted"/>
<dbReference type="PANTHER" id="PTHR45389:SF1">
    <property type="entry name" value="WD REPEAT-CONTAINING PROTEIN RUP1"/>
    <property type="match status" value="1"/>
</dbReference>
<evidence type="ECO:0000256" key="1">
    <source>
        <dbReference type="PROSITE-ProRule" id="PRU00221"/>
    </source>
</evidence>
<dbReference type="InterPro" id="IPR001680">
    <property type="entry name" value="WD40_rpt"/>
</dbReference>
<feature type="repeat" description="WD" evidence="1">
    <location>
        <begin position="341"/>
        <end position="382"/>
    </location>
</feature>
<dbReference type="InterPro" id="IPR036322">
    <property type="entry name" value="WD40_repeat_dom_sf"/>
</dbReference>
<dbReference type="InterPro" id="IPR015943">
    <property type="entry name" value="WD40/YVTN_repeat-like_dom_sf"/>
</dbReference>
<reference evidence="3 4" key="1">
    <citation type="journal article" date="2019" name="Nat. Plants">
        <title>Genome sequencing of Musa balbisiana reveals subgenome evolution and function divergence in polyploid bananas.</title>
        <authorList>
            <person name="Yao X."/>
        </authorList>
    </citation>
    <scope>NUCLEOTIDE SEQUENCE [LARGE SCALE GENOMIC DNA]</scope>
    <source>
        <strain evidence="4">cv. DH-PKW</strain>
        <tissue evidence="3">Leaves</tissue>
    </source>
</reference>
<protein>
    <submittedName>
        <fullName evidence="3">Uncharacterized protein</fullName>
    </submittedName>
</protein>
<dbReference type="GO" id="GO:0010224">
    <property type="term" value="P:response to UV-B"/>
    <property type="evidence" value="ECO:0007669"/>
    <property type="project" value="TreeGrafter"/>
</dbReference>
<evidence type="ECO:0000313" key="3">
    <source>
        <dbReference type="EMBL" id="THU72393.1"/>
    </source>
</evidence>
<dbReference type="Gene3D" id="2.130.10.10">
    <property type="entry name" value="YVTN repeat-like/Quinoprotein amine dehydrogenase"/>
    <property type="match status" value="1"/>
</dbReference>
<dbReference type="PROSITE" id="PS50082">
    <property type="entry name" value="WD_REPEATS_2"/>
    <property type="match status" value="2"/>
</dbReference>
<comment type="caution">
    <text evidence="3">The sequence shown here is derived from an EMBL/GenBank/DDBJ whole genome shotgun (WGS) entry which is preliminary data.</text>
</comment>
<keyword evidence="1" id="KW-0853">WD repeat</keyword>
<dbReference type="EMBL" id="PYDT01000001">
    <property type="protein sequence ID" value="THU72393.1"/>
    <property type="molecule type" value="Genomic_DNA"/>
</dbReference>
<dbReference type="PROSITE" id="PS50294">
    <property type="entry name" value="WD_REPEATS_REGION"/>
    <property type="match status" value="1"/>
</dbReference>
<feature type="region of interest" description="Disordered" evidence="2">
    <location>
        <begin position="1"/>
        <end position="20"/>
    </location>
</feature>
<sequence length="478" mass="51486">MFVRVPSSAPVKAPSLEPAARVATSTPQNPVVGRPQCAYVGFEHPLYKCTGIILPHSPQAILENGPMRSEISHYHRLLGPRPLRLLHRSFKHHPQSLFLYEWAMTTSPHHEPAQQQRGGSVVAALEEEKEEKARCEWDFRLSTVVSPSTAAGEVSDSIGAIEFDPTDRLLATGGIARKIRIYSLGTLLPESRDSSLTFSDHSTGCLLCICTPAKLSSLRWRPDSSGRIVGSGDYDGVVTEYDVERNVAVFERDEHAGRRVWSVDYSVSGDLGASGSDDGTVQLWDSRCANGGLVAVARAGGAVCSVEFDTEGGPWVGAGSADRHAYVFDVRAVSAGPVATLGGHGRAVTYVRFAQGGRSVVTSGTDGSHRLWEWAEGREVRAYRGHVNSRSFVGVSVWRGAGLVGSGSESNEVFVYDLRWKEPIWVRGFGPRREEGGAFVGAVSWRQAVSGPGEGALVAGGSDGVLQVFVARKKTESE</sequence>
<evidence type="ECO:0000313" key="4">
    <source>
        <dbReference type="Proteomes" id="UP000317650"/>
    </source>
</evidence>
<accession>A0A4S8KBD2</accession>
<dbReference type="AlphaFoldDB" id="A0A4S8KBD2"/>
<keyword evidence="4" id="KW-1185">Reference proteome</keyword>
<dbReference type="SUPFAM" id="SSF50978">
    <property type="entry name" value="WD40 repeat-like"/>
    <property type="match status" value="1"/>
</dbReference>
<dbReference type="SMART" id="SM00320">
    <property type="entry name" value="WD40"/>
    <property type="match status" value="6"/>
</dbReference>
<dbReference type="STRING" id="52838.A0A4S8KBD2"/>
<dbReference type="Proteomes" id="UP000317650">
    <property type="component" value="Chromosome 4"/>
</dbReference>